<evidence type="ECO:0000256" key="5">
    <source>
        <dbReference type="ARBA" id="ARBA00023157"/>
    </source>
</evidence>
<evidence type="ECO:0000313" key="11">
    <source>
        <dbReference type="Proteomes" id="UP000595198"/>
    </source>
</evidence>
<feature type="compositionally biased region" description="Polar residues" evidence="6">
    <location>
        <begin position="212"/>
        <end position="229"/>
    </location>
</feature>
<dbReference type="EMBL" id="CP066023">
    <property type="protein sequence ID" value="QQB81695.1"/>
    <property type="molecule type" value="Genomic_DNA"/>
</dbReference>
<evidence type="ECO:0000313" key="8">
    <source>
        <dbReference type="EMBL" id="QPR31981.1"/>
    </source>
</evidence>
<keyword evidence="7" id="KW-1133">Transmembrane helix</keyword>
<evidence type="ECO:0000256" key="7">
    <source>
        <dbReference type="SAM" id="Phobius"/>
    </source>
</evidence>
<dbReference type="PROSITE" id="PS51318">
    <property type="entry name" value="TAT"/>
    <property type="match status" value="1"/>
</dbReference>
<dbReference type="Proteomes" id="UP000595198">
    <property type="component" value="Chromosome"/>
</dbReference>
<keyword evidence="5" id="KW-1015">Disulfide bond</keyword>
<dbReference type="InterPro" id="IPR006311">
    <property type="entry name" value="TAT_signal"/>
</dbReference>
<dbReference type="SUPFAM" id="SSF49319">
    <property type="entry name" value="Actinoxanthin-like"/>
    <property type="match status" value="2"/>
</dbReference>
<proteinExistence type="inferred from homology"/>
<keyword evidence="2" id="KW-0929">Antimicrobial</keyword>
<feature type="compositionally biased region" description="Polar residues" evidence="6">
    <location>
        <begin position="394"/>
        <end position="406"/>
    </location>
</feature>
<dbReference type="RefSeq" id="WP_197915355.1">
    <property type="nucleotide sequence ID" value="NZ_CP065628.1"/>
</dbReference>
<dbReference type="Pfam" id="PF00960">
    <property type="entry name" value="Neocarzinostat"/>
    <property type="match status" value="1"/>
</dbReference>
<keyword evidence="7" id="KW-0812">Transmembrane</keyword>
<feature type="region of interest" description="Disordered" evidence="6">
    <location>
        <begin position="177"/>
        <end position="237"/>
    </location>
</feature>
<keyword evidence="4" id="KW-0238">DNA-binding</keyword>
<evidence type="ECO:0000256" key="2">
    <source>
        <dbReference type="ARBA" id="ARBA00022529"/>
    </source>
</evidence>
<gene>
    <name evidence="8" type="ORF">I6G95_06155</name>
    <name evidence="9" type="ORF">I6H48_06725</name>
</gene>
<evidence type="ECO:0000256" key="4">
    <source>
        <dbReference type="ARBA" id="ARBA00023125"/>
    </source>
</evidence>
<comment type="similarity">
    <text evidence="1">Belongs to the neocarzinostatin family.</text>
</comment>
<feature type="compositionally biased region" description="Low complexity" evidence="6">
    <location>
        <begin position="177"/>
        <end position="211"/>
    </location>
</feature>
<evidence type="ECO:0000256" key="6">
    <source>
        <dbReference type="SAM" id="MobiDB-lite"/>
    </source>
</evidence>
<accession>A0AB37GDW9</accession>
<dbReference type="InterPro" id="IPR027273">
    <property type="entry name" value="Neocarzinostatin-like"/>
</dbReference>
<dbReference type="EMBL" id="CP065628">
    <property type="protein sequence ID" value="QPR31981.1"/>
    <property type="molecule type" value="Genomic_DNA"/>
</dbReference>
<name>A0AB37GDW9_CORAY</name>
<keyword evidence="7" id="KW-0472">Membrane</keyword>
<dbReference type="GO" id="GO:0003677">
    <property type="term" value="F:DNA binding"/>
    <property type="evidence" value="ECO:0007669"/>
    <property type="project" value="UniProtKB-KW"/>
</dbReference>
<organism evidence="8 10">
    <name type="scientific">Corynebacterium amycolatum</name>
    <dbReference type="NCBI Taxonomy" id="43765"/>
    <lineage>
        <taxon>Bacteria</taxon>
        <taxon>Bacillati</taxon>
        <taxon>Actinomycetota</taxon>
        <taxon>Actinomycetes</taxon>
        <taxon>Mycobacteriales</taxon>
        <taxon>Corynebacteriaceae</taxon>
        <taxon>Corynebacterium</taxon>
    </lineage>
</organism>
<protein>
    <recommendedName>
        <fullName evidence="12">Cell surface protein</fullName>
    </recommendedName>
</protein>
<keyword evidence="3" id="KW-0044">Antibiotic</keyword>
<evidence type="ECO:0000256" key="1">
    <source>
        <dbReference type="ARBA" id="ARBA00010648"/>
    </source>
</evidence>
<reference evidence="10 11" key="1">
    <citation type="submission" date="2020-12" db="EMBL/GenBank/DDBJ databases">
        <title>FDA dAtabase for Regulatory Grade micrObial Sequences (FDA-ARGOS): Supporting development and validation of Infectious Disease Dx tests.</title>
        <authorList>
            <person name="Sproer C."/>
            <person name="Gronow S."/>
            <person name="Severitt S."/>
            <person name="Schroder I."/>
            <person name="Tallon L."/>
            <person name="Sadzewicz L."/>
            <person name="Zhao X."/>
            <person name="Boylan J."/>
            <person name="Ott S."/>
            <person name="Bowen H."/>
            <person name="Vavikolanu K."/>
            <person name="Mehta A."/>
            <person name="Aluvathingal J."/>
            <person name="Nadendla S."/>
            <person name="Lowell S."/>
            <person name="Myers T."/>
            <person name="Yan Y."/>
            <person name="Sichtig H."/>
        </authorList>
    </citation>
    <scope>NUCLEOTIDE SEQUENCE [LARGE SCALE GENOMIC DNA]</scope>
    <source>
        <strain evidence="8 10">FDAARGOS_938</strain>
        <strain evidence="9 11">FDAARGOS_991</strain>
    </source>
</reference>
<evidence type="ECO:0008006" key="12">
    <source>
        <dbReference type="Google" id="ProtNLM"/>
    </source>
</evidence>
<keyword evidence="11" id="KW-1185">Reference proteome</keyword>
<feature type="region of interest" description="Disordered" evidence="6">
    <location>
        <begin position="483"/>
        <end position="538"/>
    </location>
</feature>
<feature type="transmembrane region" description="Helical" evidence="7">
    <location>
        <begin position="558"/>
        <end position="578"/>
    </location>
</feature>
<evidence type="ECO:0000256" key="3">
    <source>
        <dbReference type="ARBA" id="ARBA00023022"/>
    </source>
</evidence>
<feature type="compositionally biased region" description="Low complexity" evidence="6">
    <location>
        <begin position="507"/>
        <end position="536"/>
    </location>
</feature>
<dbReference type="PRINTS" id="PR01885">
    <property type="entry name" value="MACROMOMYCIN"/>
</dbReference>
<feature type="region of interest" description="Disordered" evidence="6">
    <location>
        <begin position="335"/>
        <end position="406"/>
    </location>
</feature>
<dbReference type="GO" id="GO:0042742">
    <property type="term" value="P:defense response to bacterium"/>
    <property type="evidence" value="ECO:0007669"/>
    <property type="project" value="UniProtKB-KW"/>
</dbReference>
<dbReference type="Proteomes" id="UP000594774">
    <property type="component" value="Chromosome"/>
</dbReference>
<sequence>MSTTQGAFRRSLLPRSIVLASAIVVSTGFLPAVPASAQSLPSIGQLGGSLPGIGDLLGGSTDQSERQLSVTPATDLSDGATVTIKGVGYPANANIYLAQTIEKPKSGYPSTYGEAAKVTVGADGSFTQEMKVATSFGDVDCTSTQCYVASFTAFPNLSDRSNDQWVPITFKAGATSQAAQSQGSTSAAPSGGQSTGSGSQSQSGSQSPSQSRGNASVSLSKTSDLNPSGDTIRVEGKGFKTSGPGIYVGIAQNDQMDVTNADSFGPDTQFVSTSRGNLKSDGSFSVDLPVSAKFGTADCMQNACSVYTIAAHGSSDRSQDTATAVSFAGGAAKQDATLPSGGGSSQSAGSASSGTSGSTGSSGTSSTSASSGSSSSNGSSSSTGTPSVSLSTTELNPSGSTAITVSGSGFKTSGNGIYVAVAEKNKFSTTNADAFSAAEFVRTSQMSSDGSFSTTLNVEAVTSAANCVENDCALYTFAAHGSSDRSQDTATDLSVGGSAKEREEAVKAGASKTGESKASGSSKASGKVSAKSNASGNGLDEVDVQTQQAATNSPLQTAAVAGTGAILGALIFGAGILVGRRQKSVD</sequence>
<dbReference type="AlphaFoldDB" id="A0AB37GDW9"/>
<evidence type="ECO:0000313" key="9">
    <source>
        <dbReference type="EMBL" id="QQB81695.1"/>
    </source>
</evidence>
<dbReference type="InterPro" id="IPR002186">
    <property type="entry name" value="Neocarzinostatin_fam"/>
</dbReference>
<feature type="compositionally biased region" description="Low complexity" evidence="6">
    <location>
        <begin position="345"/>
        <end position="393"/>
    </location>
</feature>
<evidence type="ECO:0000313" key="10">
    <source>
        <dbReference type="Proteomes" id="UP000594774"/>
    </source>
</evidence>
<dbReference type="Gene3D" id="2.60.40.230">
    <property type="entry name" value="Neocarzinostatin-like"/>
    <property type="match status" value="3"/>
</dbReference>